<dbReference type="AlphaFoldDB" id="A0A4Y7TQ94"/>
<sequence>MTRPVTKVIYKPDSQSTEEFTIIVIPEEYKKWKGGDTTIPLTEVVDSFKVFSSSQGAQGILGLASKQQLDTVFGTHNDIDVVTKILKEGREQGADGIRKGGLPTSLNVTRGSDVPQ</sequence>
<dbReference type="PANTHER" id="PTHR10927:SF2">
    <property type="entry name" value="RESTRICTION OF TELOMERE CAPPING PROTEIN 3"/>
    <property type="match status" value="1"/>
</dbReference>
<feature type="compositionally biased region" description="Polar residues" evidence="1">
    <location>
        <begin position="104"/>
        <end position="116"/>
    </location>
</feature>
<name>A0A4Y7TQ94_COPMI</name>
<dbReference type="Proteomes" id="UP000298030">
    <property type="component" value="Unassembled WGS sequence"/>
</dbReference>
<dbReference type="EMBL" id="QPFP01000007">
    <property type="protein sequence ID" value="TEB35752.1"/>
    <property type="molecule type" value="Genomic_DNA"/>
</dbReference>
<dbReference type="Pfam" id="PF01172">
    <property type="entry name" value="SBDS_N"/>
    <property type="match status" value="1"/>
</dbReference>
<accession>A0A4Y7TQ94</accession>
<dbReference type="InterPro" id="IPR039100">
    <property type="entry name" value="Sdo1/SBDS-like"/>
</dbReference>
<feature type="region of interest" description="Disordered" evidence="1">
    <location>
        <begin position="93"/>
        <end position="116"/>
    </location>
</feature>
<dbReference type="InterPro" id="IPR019783">
    <property type="entry name" value="SDO1/SBDS_N"/>
</dbReference>
<dbReference type="PANTHER" id="PTHR10927">
    <property type="entry name" value="RIBOSOME MATURATION PROTEIN SBDS"/>
    <property type="match status" value="1"/>
</dbReference>
<evidence type="ECO:0000259" key="2">
    <source>
        <dbReference type="Pfam" id="PF01172"/>
    </source>
</evidence>
<comment type="caution">
    <text evidence="3">The sequence shown here is derived from an EMBL/GenBank/DDBJ whole genome shotgun (WGS) entry which is preliminary data.</text>
</comment>
<keyword evidence="4" id="KW-1185">Reference proteome</keyword>
<organism evidence="3 4">
    <name type="scientific">Coprinellus micaceus</name>
    <name type="common">Glistening ink-cap mushroom</name>
    <name type="synonym">Coprinus micaceus</name>
    <dbReference type="NCBI Taxonomy" id="71717"/>
    <lineage>
        <taxon>Eukaryota</taxon>
        <taxon>Fungi</taxon>
        <taxon>Dikarya</taxon>
        <taxon>Basidiomycota</taxon>
        <taxon>Agaricomycotina</taxon>
        <taxon>Agaricomycetes</taxon>
        <taxon>Agaricomycetidae</taxon>
        <taxon>Agaricales</taxon>
        <taxon>Agaricineae</taxon>
        <taxon>Psathyrellaceae</taxon>
        <taxon>Coprinellus</taxon>
    </lineage>
</organism>
<reference evidence="3 4" key="1">
    <citation type="journal article" date="2019" name="Nat. Ecol. Evol.">
        <title>Megaphylogeny resolves global patterns of mushroom evolution.</title>
        <authorList>
            <person name="Varga T."/>
            <person name="Krizsan K."/>
            <person name="Foldi C."/>
            <person name="Dima B."/>
            <person name="Sanchez-Garcia M."/>
            <person name="Sanchez-Ramirez S."/>
            <person name="Szollosi G.J."/>
            <person name="Szarkandi J.G."/>
            <person name="Papp V."/>
            <person name="Albert L."/>
            <person name="Andreopoulos W."/>
            <person name="Angelini C."/>
            <person name="Antonin V."/>
            <person name="Barry K.W."/>
            <person name="Bougher N.L."/>
            <person name="Buchanan P."/>
            <person name="Buyck B."/>
            <person name="Bense V."/>
            <person name="Catcheside P."/>
            <person name="Chovatia M."/>
            <person name="Cooper J."/>
            <person name="Damon W."/>
            <person name="Desjardin D."/>
            <person name="Finy P."/>
            <person name="Geml J."/>
            <person name="Haridas S."/>
            <person name="Hughes K."/>
            <person name="Justo A."/>
            <person name="Karasinski D."/>
            <person name="Kautmanova I."/>
            <person name="Kiss B."/>
            <person name="Kocsube S."/>
            <person name="Kotiranta H."/>
            <person name="LaButti K.M."/>
            <person name="Lechner B.E."/>
            <person name="Liimatainen K."/>
            <person name="Lipzen A."/>
            <person name="Lukacs Z."/>
            <person name="Mihaltcheva S."/>
            <person name="Morgado L.N."/>
            <person name="Niskanen T."/>
            <person name="Noordeloos M.E."/>
            <person name="Ohm R.A."/>
            <person name="Ortiz-Santana B."/>
            <person name="Ovrebo C."/>
            <person name="Racz N."/>
            <person name="Riley R."/>
            <person name="Savchenko A."/>
            <person name="Shiryaev A."/>
            <person name="Soop K."/>
            <person name="Spirin V."/>
            <person name="Szebenyi C."/>
            <person name="Tomsovsky M."/>
            <person name="Tulloss R.E."/>
            <person name="Uehling J."/>
            <person name="Grigoriev I.V."/>
            <person name="Vagvolgyi C."/>
            <person name="Papp T."/>
            <person name="Martin F.M."/>
            <person name="Miettinen O."/>
            <person name="Hibbett D.S."/>
            <person name="Nagy L.G."/>
        </authorList>
    </citation>
    <scope>NUCLEOTIDE SEQUENCE [LARGE SCALE GENOMIC DNA]</scope>
    <source>
        <strain evidence="3 4">FP101781</strain>
    </source>
</reference>
<dbReference type="InterPro" id="IPR036786">
    <property type="entry name" value="Ribosome_mat_SBDS_N_sf"/>
</dbReference>
<gene>
    <name evidence="3" type="ORF">FA13DRAFT_1788360</name>
</gene>
<dbReference type="SUPFAM" id="SSF89895">
    <property type="entry name" value="FYSH domain"/>
    <property type="match status" value="1"/>
</dbReference>
<proteinExistence type="predicted"/>
<protein>
    <submittedName>
        <fullName evidence="3">DUF1960-domain-containing protein</fullName>
    </submittedName>
</protein>
<evidence type="ECO:0000256" key="1">
    <source>
        <dbReference type="SAM" id="MobiDB-lite"/>
    </source>
</evidence>
<dbReference type="STRING" id="71717.A0A4Y7TQ94"/>
<evidence type="ECO:0000313" key="4">
    <source>
        <dbReference type="Proteomes" id="UP000298030"/>
    </source>
</evidence>
<dbReference type="Gene3D" id="3.30.1250.10">
    <property type="entry name" value="Ribosome maturation protein SBDS, N-terminal domain"/>
    <property type="match status" value="1"/>
</dbReference>
<dbReference type="OrthoDB" id="2567806at2759"/>
<feature type="domain" description="Ribosome maturation protein SDO1/SBDS N-terminal" evidence="2">
    <location>
        <begin position="5"/>
        <end position="96"/>
    </location>
</feature>
<evidence type="ECO:0000313" key="3">
    <source>
        <dbReference type="EMBL" id="TEB35752.1"/>
    </source>
</evidence>